<evidence type="ECO:0000313" key="2">
    <source>
        <dbReference type="Proteomes" id="UP000321062"/>
    </source>
</evidence>
<dbReference type="KEGG" id="yti:FNA67_12670"/>
<evidence type="ECO:0000313" key="1">
    <source>
        <dbReference type="EMBL" id="QEE20979.1"/>
    </source>
</evidence>
<dbReference type="OrthoDB" id="9809543at2"/>
<dbReference type="InterPro" id="IPR018692">
    <property type="entry name" value="DUF2189"/>
</dbReference>
<reference evidence="1 2" key="1">
    <citation type="journal article" date="2015" name="Int. J. Syst. Evol. Microbiol.">
        <title>Youhaiella tibetensis gen. nov., sp. nov., isolated from subsurface sediment.</title>
        <authorList>
            <person name="Wang Y.X."/>
            <person name="Huang F.Q."/>
            <person name="Nogi Y."/>
            <person name="Pang S.J."/>
            <person name="Wang P.K."/>
            <person name="Lv J."/>
        </authorList>
    </citation>
    <scope>NUCLEOTIDE SEQUENCE [LARGE SCALE GENOMIC DNA]</scope>
    <source>
        <strain evidence="2">fig4</strain>
    </source>
</reference>
<sequence>MADFHVIGGATKTLAHPQIRKIQVSDLSDVLRAGFSDFWDKPSHYAFLGLIYAVVGIALAVWSSGANALPIIFPLASGFALLGPLAAVGLYEISRRKEQGADTSWQHAVEVIRSPALPSIIAVGIFIFAIFYLWLTAAESIYQSIFGLAPPTSITAFVQEVLTTDRGWHLIMWGCGIGFLFALFTLATTFIAFPLMVDRDVGAFAAVETSMRAFFANPIPVLAWGLIVAALLVIGSIPFFVGLAIVVPVLGHATWHLYRKLVV</sequence>
<keyword evidence="2" id="KW-1185">Reference proteome</keyword>
<name>A0A5B9DQF3_9HYPH</name>
<dbReference type="RefSeq" id="WP_147656279.1">
    <property type="nucleotide sequence ID" value="NZ_BMFM01000001.1"/>
</dbReference>
<gene>
    <name evidence="1" type="ORF">FNA67_12670</name>
</gene>
<dbReference type="EMBL" id="CP041690">
    <property type="protein sequence ID" value="QEE20979.1"/>
    <property type="molecule type" value="Genomic_DNA"/>
</dbReference>
<protein>
    <submittedName>
        <fullName evidence="1">DUF2189 domain-containing protein</fullName>
    </submittedName>
</protein>
<accession>A0A5B9DQF3</accession>
<dbReference type="Pfam" id="PF09955">
    <property type="entry name" value="DUF2189"/>
    <property type="match status" value="1"/>
</dbReference>
<proteinExistence type="predicted"/>
<organism evidence="1 2">
    <name type="scientific">Paradevosia tibetensis</name>
    <dbReference type="NCBI Taxonomy" id="1447062"/>
    <lineage>
        <taxon>Bacteria</taxon>
        <taxon>Pseudomonadati</taxon>
        <taxon>Pseudomonadota</taxon>
        <taxon>Alphaproteobacteria</taxon>
        <taxon>Hyphomicrobiales</taxon>
        <taxon>Devosiaceae</taxon>
        <taxon>Paradevosia</taxon>
    </lineage>
</organism>
<dbReference type="AlphaFoldDB" id="A0A5B9DQF3"/>
<dbReference type="Proteomes" id="UP000321062">
    <property type="component" value="Chromosome"/>
</dbReference>